<proteinExistence type="predicted"/>
<dbReference type="PIRSF" id="PIRSF005357">
    <property type="entry name" value="UCP005357"/>
    <property type="match status" value="1"/>
</dbReference>
<reference evidence="1" key="1">
    <citation type="submission" date="2020-02" db="EMBL/GenBank/DDBJ databases">
        <authorList>
            <person name="Meier V. D."/>
        </authorList>
    </citation>
    <scope>NUCLEOTIDE SEQUENCE</scope>
    <source>
        <strain evidence="1">AVDCRST_MAG13</strain>
    </source>
</reference>
<dbReference type="PANTHER" id="PTHR39662:SF1">
    <property type="entry name" value="DUF354 DOMAIN-CONTAINING PROTEIN"/>
    <property type="match status" value="1"/>
</dbReference>
<gene>
    <name evidence="1" type="ORF">AVDCRST_MAG13-3176</name>
</gene>
<dbReference type="SUPFAM" id="SSF53756">
    <property type="entry name" value="UDP-Glycosyltransferase/glycogen phosphorylase"/>
    <property type="match status" value="1"/>
</dbReference>
<dbReference type="PANTHER" id="PTHR39662">
    <property type="entry name" value="DUF354 DOMAIN-CONTAINING PROTEIN-RELATED"/>
    <property type="match status" value="1"/>
</dbReference>
<evidence type="ECO:0000313" key="1">
    <source>
        <dbReference type="EMBL" id="CAA9517599.1"/>
    </source>
</evidence>
<dbReference type="AlphaFoldDB" id="A0A6J4TAE4"/>
<protein>
    <submittedName>
        <fullName evidence="1">Uncharacterized protein MJ0665</fullName>
    </submittedName>
</protein>
<organism evidence="1">
    <name type="scientific">uncultured Solirubrobacteraceae bacterium</name>
    <dbReference type="NCBI Taxonomy" id="1162706"/>
    <lineage>
        <taxon>Bacteria</taxon>
        <taxon>Bacillati</taxon>
        <taxon>Actinomycetota</taxon>
        <taxon>Thermoleophilia</taxon>
        <taxon>Solirubrobacterales</taxon>
        <taxon>Solirubrobacteraceae</taxon>
        <taxon>environmental samples</taxon>
    </lineage>
</organism>
<dbReference type="InterPro" id="IPR007152">
    <property type="entry name" value="DUF354"/>
</dbReference>
<sequence length="356" mass="38781">MRIWVDLTNTAHIYVLRPLVEELERLGHDVELTARPLSQTLDALEQWGRPHTVLGRHGGASRAGKARAAAERAGAMVRFGHGRRFDGGLAHGSTDLPVACRVLGLPNATMSDYEWATTQHAVNFRLATRVLVPDAIPEARVRRYGARPPKLVRYPGLKEEYYLHDFEADPSVLGELGLDPERVICVVRTAPAYALYLGGQESALLPRVLRRLSGDERTQTVVITRTPEQAGAIEALGLPRVVVPRRTVDARSLIALGDVVVSAGGTMNREAAVLGTPVWSVFEGRMGAVDEQLMREGRLRTLRDPEDLVIAKKPGGGGRPLVRRDPADLLAMALPWLEPPVSVSRNAERGAGAPLS</sequence>
<dbReference type="EMBL" id="CADCVO010000510">
    <property type="protein sequence ID" value="CAA9517599.1"/>
    <property type="molecule type" value="Genomic_DNA"/>
</dbReference>
<name>A0A6J4TAE4_9ACTN</name>
<dbReference type="Pfam" id="PF04007">
    <property type="entry name" value="DUF354"/>
    <property type="match status" value="1"/>
</dbReference>
<accession>A0A6J4TAE4</accession>